<gene>
    <name evidence="3" type="ORF">C1I99_09010</name>
</gene>
<comment type="caution">
    <text evidence="3">The sequence shown here is derived from an EMBL/GenBank/DDBJ whole genome shotgun (WGS) entry which is preliminary data.</text>
</comment>
<name>A0A2W2CMU9_9ACTN</name>
<dbReference type="Pfam" id="PF16751">
    <property type="entry name" value="RsdA_SigD_bd"/>
    <property type="match status" value="1"/>
</dbReference>
<reference evidence="3 4" key="1">
    <citation type="submission" date="2018-01" db="EMBL/GenBank/DDBJ databases">
        <title>Draft genome sequence of Salinispora sp. 13K206.</title>
        <authorList>
            <person name="Sahin N."/>
            <person name="Saygin H."/>
            <person name="Ay H."/>
        </authorList>
    </citation>
    <scope>NUCLEOTIDE SEQUENCE [LARGE SCALE GENOMIC DNA]</scope>
    <source>
        <strain evidence="3 4">13K206</strain>
    </source>
</reference>
<feature type="domain" description="Anti-sigma-D factor RsdA sigma factor binding region" evidence="2">
    <location>
        <begin position="14"/>
        <end position="53"/>
    </location>
</feature>
<feature type="compositionally biased region" description="Low complexity" evidence="1">
    <location>
        <begin position="315"/>
        <end position="334"/>
    </location>
</feature>
<dbReference type="InterPro" id="IPR031928">
    <property type="entry name" value="RsdA_SigD-bd"/>
</dbReference>
<dbReference type="OrthoDB" id="5191711at2"/>
<feature type="compositionally biased region" description="Low complexity" evidence="1">
    <location>
        <begin position="221"/>
        <end position="231"/>
    </location>
</feature>
<evidence type="ECO:0000313" key="3">
    <source>
        <dbReference type="EMBL" id="PZG00766.1"/>
    </source>
</evidence>
<dbReference type="Proteomes" id="UP000248749">
    <property type="component" value="Unassembled WGS sequence"/>
</dbReference>
<feature type="region of interest" description="Disordered" evidence="1">
    <location>
        <begin position="55"/>
        <end position="75"/>
    </location>
</feature>
<keyword evidence="4" id="KW-1185">Reference proteome</keyword>
<evidence type="ECO:0000256" key="1">
    <source>
        <dbReference type="SAM" id="MobiDB-lite"/>
    </source>
</evidence>
<accession>A0A2W2CMU9</accession>
<evidence type="ECO:0000259" key="2">
    <source>
        <dbReference type="Pfam" id="PF16751"/>
    </source>
</evidence>
<feature type="region of interest" description="Disordered" evidence="1">
    <location>
        <begin position="207"/>
        <end position="349"/>
    </location>
</feature>
<dbReference type="Gene3D" id="6.10.250.1300">
    <property type="match status" value="1"/>
</dbReference>
<dbReference type="AlphaFoldDB" id="A0A2W2CMU9"/>
<protein>
    <recommendedName>
        <fullName evidence="2">Anti-sigma-D factor RsdA sigma factor binding region domain-containing protein</fullName>
    </recommendedName>
</protein>
<dbReference type="RefSeq" id="WP_111133749.1">
    <property type="nucleotide sequence ID" value="NZ_POUB01000040.1"/>
</dbReference>
<feature type="region of interest" description="Disordered" evidence="1">
    <location>
        <begin position="1"/>
        <end position="41"/>
    </location>
</feature>
<dbReference type="EMBL" id="POUB01000040">
    <property type="protein sequence ID" value="PZG00766.1"/>
    <property type="molecule type" value="Genomic_DNA"/>
</dbReference>
<proteinExistence type="predicted"/>
<evidence type="ECO:0000313" key="4">
    <source>
        <dbReference type="Proteomes" id="UP000248749"/>
    </source>
</evidence>
<organism evidence="3 4">
    <name type="scientific">Micromonospora deserti</name>
    <dbReference type="NCBI Taxonomy" id="2070366"/>
    <lineage>
        <taxon>Bacteria</taxon>
        <taxon>Bacillati</taxon>
        <taxon>Actinomycetota</taxon>
        <taxon>Actinomycetes</taxon>
        <taxon>Micromonosporales</taxon>
        <taxon>Micromonosporaceae</taxon>
        <taxon>Micromonospora</taxon>
    </lineage>
</organism>
<sequence length="349" mass="35558">MTGGVPAGPPPDPVQRDDRLLDAIGRGGSPPADHPADDPLTELLTGWHAEVMARSQQLESRVEAGSAGPSATPARCTVDAAVRRRAPARPDPVGRIPAVAARPAPGWRRRRALTGATLALVTVAGAVWLGAARAEPGGLFWPVTELVYADRAESLRTEREVGRMLDQARQDLAAGRHADARHRLERAGALLGSVGDDETVTRLRGDVDELRRLLPPPAPAGPSVSGAEAGSDVPGPSVPDPAGSAAQEPTATGPASPRTPPRSTPAARSPATDPPARTSPTRPSVPAADQHPPPLPPAADDMPGNRPSARPAADPTRPAGRPGNRPAGAGTPGTSEGPDATGVTATATG</sequence>